<dbReference type="AlphaFoldDB" id="A0A8J3BGK3"/>
<reference evidence="1" key="1">
    <citation type="journal article" date="2014" name="Int. J. Syst. Evol. Microbiol.">
        <title>Complete genome sequence of Corynebacterium casei LMG S-19264T (=DSM 44701T), isolated from a smear-ripened cheese.</title>
        <authorList>
            <consortium name="US DOE Joint Genome Institute (JGI-PGF)"/>
            <person name="Walter F."/>
            <person name="Albersmeier A."/>
            <person name="Kalinowski J."/>
            <person name="Ruckert C."/>
        </authorList>
    </citation>
    <scope>NUCLEOTIDE SEQUENCE</scope>
    <source>
        <strain evidence="1">JCM 3091</strain>
    </source>
</reference>
<dbReference type="RefSeq" id="WP_189112184.1">
    <property type="nucleotide sequence ID" value="NZ_BMQC01000001.1"/>
</dbReference>
<accession>A0A8J3BGK3</accession>
<evidence type="ECO:0000313" key="2">
    <source>
        <dbReference type="Proteomes" id="UP000662200"/>
    </source>
</evidence>
<sequence>MSLTITVEQVLPAARVADFYALYRAAFGPLLRAAAARHMLSAEEFAEEMADPRIIKHVAWSDGEPVALTTVTTDLDAVAWISPEFYAARYPQYAARKAIFYLGYTLIRPEYQNSGLYQRFNIRIGAQAKRADGILAMDVCGFNAARRLPEGVAAMARQFGGALTQVDTQSYYVVAPV</sequence>
<name>A0A8J3BGK3_9ACTN</name>
<organism evidence="1 2">
    <name type="scientific">Pilimelia terevasa</name>
    <dbReference type="NCBI Taxonomy" id="53372"/>
    <lineage>
        <taxon>Bacteria</taxon>
        <taxon>Bacillati</taxon>
        <taxon>Actinomycetota</taxon>
        <taxon>Actinomycetes</taxon>
        <taxon>Micromonosporales</taxon>
        <taxon>Micromonosporaceae</taxon>
        <taxon>Pilimelia</taxon>
    </lineage>
</organism>
<dbReference type="InterPro" id="IPR016181">
    <property type="entry name" value="Acyl_CoA_acyltransferase"/>
</dbReference>
<gene>
    <name evidence="1" type="ORF">GCM10010124_01540</name>
</gene>
<dbReference type="SUPFAM" id="SSF55729">
    <property type="entry name" value="Acyl-CoA N-acyltransferases (Nat)"/>
    <property type="match status" value="1"/>
</dbReference>
<dbReference type="Proteomes" id="UP000662200">
    <property type="component" value="Unassembled WGS sequence"/>
</dbReference>
<dbReference type="EMBL" id="BMQC01000001">
    <property type="protein sequence ID" value="GGK12711.1"/>
    <property type="molecule type" value="Genomic_DNA"/>
</dbReference>
<evidence type="ECO:0000313" key="1">
    <source>
        <dbReference type="EMBL" id="GGK12711.1"/>
    </source>
</evidence>
<protein>
    <submittedName>
        <fullName evidence="1">Uncharacterized protein</fullName>
    </submittedName>
</protein>
<proteinExistence type="predicted"/>
<keyword evidence="2" id="KW-1185">Reference proteome</keyword>
<reference evidence="1" key="2">
    <citation type="submission" date="2020-09" db="EMBL/GenBank/DDBJ databases">
        <authorList>
            <person name="Sun Q."/>
            <person name="Ohkuma M."/>
        </authorList>
    </citation>
    <scope>NUCLEOTIDE SEQUENCE</scope>
    <source>
        <strain evidence="1">JCM 3091</strain>
    </source>
</reference>
<comment type="caution">
    <text evidence="1">The sequence shown here is derived from an EMBL/GenBank/DDBJ whole genome shotgun (WGS) entry which is preliminary data.</text>
</comment>